<dbReference type="Gene3D" id="1.10.10.10">
    <property type="entry name" value="Winged helix-like DNA-binding domain superfamily/Winged helix DNA-binding domain"/>
    <property type="match status" value="1"/>
</dbReference>
<keyword evidence="1" id="KW-0805">Transcription regulation</keyword>
<dbReference type="PROSITE" id="PS50995">
    <property type="entry name" value="HTH_MARR_2"/>
    <property type="match status" value="1"/>
</dbReference>
<feature type="domain" description="HTH marR-type" evidence="4">
    <location>
        <begin position="7"/>
        <end position="142"/>
    </location>
</feature>
<dbReference type="Pfam" id="PF01047">
    <property type="entry name" value="MarR"/>
    <property type="match status" value="1"/>
</dbReference>
<dbReference type="PRINTS" id="PR00598">
    <property type="entry name" value="HTHMARR"/>
</dbReference>
<dbReference type="InterPro" id="IPR000835">
    <property type="entry name" value="HTH_MarR-typ"/>
</dbReference>
<keyword evidence="6" id="KW-1185">Reference proteome</keyword>
<protein>
    <recommendedName>
        <fullName evidence="4">HTH marR-type domain-containing protein</fullName>
    </recommendedName>
</protein>
<comment type="caution">
    <text evidence="5">The sequence shown here is derived from an EMBL/GenBank/DDBJ whole genome shotgun (WGS) entry which is preliminary data.</text>
</comment>
<evidence type="ECO:0000256" key="3">
    <source>
        <dbReference type="ARBA" id="ARBA00023163"/>
    </source>
</evidence>
<dbReference type="GO" id="GO:0003700">
    <property type="term" value="F:DNA-binding transcription factor activity"/>
    <property type="evidence" value="ECO:0007669"/>
    <property type="project" value="InterPro"/>
</dbReference>
<evidence type="ECO:0000259" key="4">
    <source>
        <dbReference type="PROSITE" id="PS50995"/>
    </source>
</evidence>
<evidence type="ECO:0000256" key="1">
    <source>
        <dbReference type="ARBA" id="ARBA00023015"/>
    </source>
</evidence>
<evidence type="ECO:0000313" key="6">
    <source>
        <dbReference type="Proteomes" id="UP000215145"/>
    </source>
</evidence>
<dbReference type="AlphaFoldDB" id="A0A229P0K0"/>
<accession>A0A229P0K0</accession>
<sequence>MVYEAVSEELTKQLDDRFRLVRKLITSEWNRDNVNGLGLTHARILTLLASEGPQKASILADKLLITSGAVTGLADRLVELGYISRERGEQDRRVVLLSIEEPGLELLKFIDETRQALMHKLYKGMSEQEIQVMLVLFDRMIQNLQVN</sequence>
<keyword evidence="3" id="KW-0804">Transcription</keyword>
<dbReference type="RefSeq" id="WP_089522478.1">
    <property type="nucleotide sequence ID" value="NZ_NMUQ01000001.1"/>
</dbReference>
<dbReference type="InterPro" id="IPR036390">
    <property type="entry name" value="WH_DNA-bd_sf"/>
</dbReference>
<dbReference type="InterPro" id="IPR036388">
    <property type="entry name" value="WH-like_DNA-bd_sf"/>
</dbReference>
<dbReference type="SUPFAM" id="SSF46785">
    <property type="entry name" value="Winged helix' DNA-binding domain"/>
    <property type="match status" value="1"/>
</dbReference>
<keyword evidence="2" id="KW-0238">DNA-binding</keyword>
<dbReference type="GO" id="GO:0003677">
    <property type="term" value="F:DNA binding"/>
    <property type="evidence" value="ECO:0007669"/>
    <property type="project" value="UniProtKB-KW"/>
</dbReference>
<proteinExistence type="predicted"/>
<evidence type="ECO:0000313" key="5">
    <source>
        <dbReference type="EMBL" id="OXM15435.1"/>
    </source>
</evidence>
<dbReference type="OrthoDB" id="166070at2"/>
<organism evidence="5 6">
    <name type="scientific">Paenibacillus herberti</name>
    <dbReference type="NCBI Taxonomy" id="1619309"/>
    <lineage>
        <taxon>Bacteria</taxon>
        <taxon>Bacillati</taxon>
        <taxon>Bacillota</taxon>
        <taxon>Bacilli</taxon>
        <taxon>Bacillales</taxon>
        <taxon>Paenibacillaceae</taxon>
        <taxon>Paenibacillus</taxon>
    </lineage>
</organism>
<evidence type="ECO:0000256" key="2">
    <source>
        <dbReference type="ARBA" id="ARBA00023125"/>
    </source>
</evidence>
<dbReference type="SMART" id="SM00347">
    <property type="entry name" value="HTH_MARR"/>
    <property type="match status" value="1"/>
</dbReference>
<dbReference type="EMBL" id="NMUQ01000001">
    <property type="protein sequence ID" value="OXM15435.1"/>
    <property type="molecule type" value="Genomic_DNA"/>
</dbReference>
<dbReference type="PANTHER" id="PTHR42756:SF1">
    <property type="entry name" value="TRANSCRIPTIONAL REPRESSOR OF EMRAB OPERON"/>
    <property type="match status" value="1"/>
</dbReference>
<dbReference type="Proteomes" id="UP000215145">
    <property type="component" value="Unassembled WGS sequence"/>
</dbReference>
<gene>
    <name evidence="5" type="ORF">CGZ75_01455</name>
</gene>
<reference evidence="5 6" key="1">
    <citation type="submission" date="2017-07" db="EMBL/GenBank/DDBJ databases">
        <title>Paenibacillus herberti R33 genome sequencing and assembly.</title>
        <authorList>
            <person name="Su W."/>
        </authorList>
    </citation>
    <scope>NUCLEOTIDE SEQUENCE [LARGE SCALE GENOMIC DNA]</scope>
    <source>
        <strain evidence="5 6">R33</strain>
    </source>
</reference>
<dbReference type="PANTHER" id="PTHR42756">
    <property type="entry name" value="TRANSCRIPTIONAL REGULATOR, MARR"/>
    <property type="match status" value="1"/>
</dbReference>
<name>A0A229P0K0_9BACL</name>